<evidence type="ECO:0000313" key="3">
    <source>
        <dbReference type="Proteomes" id="UP000566071"/>
    </source>
</evidence>
<dbReference type="Pfam" id="PF14322">
    <property type="entry name" value="SusD-like_3"/>
    <property type="match status" value="1"/>
</dbReference>
<protein>
    <recommendedName>
        <fullName evidence="1">SusD-like N-terminal domain-containing protein</fullName>
    </recommendedName>
</protein>
<dbReference type="SUPFAM" id="SSF48452">
    <property type="entry name" value="TPR-like"/>
    <property type="match status" value="1"/>
</dbReference>
<evidence type="ECO:0000313" key="2">
    <source>
        <dbReference type="EMBL" id="NNU34033.1"/>
    </source>
</evidence>
<feature type="domain" description="SusD-like N-terminal" evidence="1">
    <location>
        <begin position="89"/>
        <end position="217"/>
    </location>
</feature>
<dbReference type="InterPro" id="IPR033985">
    <property type="entry name" value="SusD-like_N"/>
</dbReference>
<dbReference type="RefSeq" id="WP_175269716.1">
    <property type="nucleotide sequence ID" value="NZ_JABFCR010000028.1"/>
</dbReference>
<evidence type="ECO:0000259" key="1">
    <source>
        <dbReference type="Pfam" id="PF14322"/>
    </source>
</evidence>
<keyword evidence="3" id="KW-1185">Reference proteome</keyword>
<dbReference type="InterPro" id="IPR011990">
    <property type="entry name" value="TPR-like_helical_dom_sf"/>
</dbReference>
<accession>A0ABX1W1H4</accession>
<name>A0ABX1W1H4_9SPHI</name>
<dbReference type="Gene3D" id="1.25.40.390">
    <property type="match status" value="1"/>
</dbReference>
<dbReference type="Proteomes" id="UP000566071">
    <property type="component" value="Unassembled WGS sequence"/>
</dbReference>
<comment type="caution">
    <text evidence="2">The sequence shown here is derived from an EMBL/GenBank/DDBJ whole genome shotgun (WGS) entry which is preliminary data.</text>
</comment>
<reference evidence="2 3" key="1">
    <citation type="submission" date="2020-05" db="EMBL/GenBank/DDBJ databases">
        <authorList>
            <person name="Khan S.A."/>
            <person name="Jeon C.O."/>
            <person name="Chun B.H."/>
        </authorList>
    </citation>
    <scope>NUCLEOTIDE SEQUENCE [LARGE SCALE GENOMIC DNA]</scope>
    <source>
        <strain evidence="2 3">S1162</strain>
    </source>
</reference>
<organism evidence="2 3">
    <name type="scientific">Mucilaginibacter humi</name>
    <dbReference type="NCBI Taxonomy" id="2732510"/>
    <lineage>
        <taxon>Bacteria</taxon>
        <taxon>Pseudomonadati</taxon>
        <taxon>Bacteroidota</taxon>
        <taxon>Sphingobacteriia</taxon>
        <taxon>Sphingobacteriales</taxon>
        <taxon>Sphingobacteriaceae</taxon>
        <taxon>Mucilaginibacter</taxon>
    </lineage>
</organism>
<proteinExistence type="predicted"/>
<gene>
    <name evidence="2" type="ORF">HK413_07480</name>
</gene>
<sequence length="309" mass="34181">MKNIFTTSLIALTLLCSSCKKILDTKPRDFLSPDQYFAKPEDATAALGAARQMLTKREVLGGYYQFRYQTSDDCYTNLSAAFPANLGLTASDPQWATRWNYLYQTIQYVNILLANLPRVPMDETQRGIIKGEGLFLRSFIYYELVKEWGPVPVRLVPSTDPTDVNLPATPIKDVYAIILKDLKEAEALVPAASVANYGAAGYASKSAVQAILARVCLTMAGYPLNDVSKYQDAKDWAQKVVDSKLHSLNPDFTRVFKNYANGVIDKKESIWEIDFNYVSGNSNPSGSIGYRMASGTPTLLLVPPLGNTT</sequence>
<dbReference type="EMBL" id="JABFCR010000028">
    <property type="protein sequence ID" value="NNU34033.1"/>
    <property type="molecule type" value="Genomic_DNA"/>
</dbReference>